<accession>A0A251SAM2</accession>
<dbReference type="EMBL" id="CM007904">
    <property type="protein sequence ID" value="OTF95907.1"/>
    <property type="molecule type" value="Genomic_DNA"/>
</dbReference>
<evidence type="ECO:0000256" key="2">
    <source>
        <dbReference type="ARBA" id="ARBA00022737"/>
    </source>
</evidence>
<feature type="repeat" description="PPR" evidence="3">
    <location>
        <begin position="124"/>
        <end position="158"/>
    </location>
</feature>
<proteinExistence type="inferred from homology"/>
<keyword evidence="6" id="KW-1185">Reference proteome</keyword>
<dbReference type="PANTHER" id="PTHR47939:SF13">
    <property type="entry name" value="OS03G0201400 PROTEIN"/>
    <property type="match status" value="1"/>
</dbReference>
<dbReference type="PANTHER" id="PTHR47939">
    <property type="entry name" value="MEMBRANE-ASSOCIATED SALT-INDUCIBLE PROTEIN-LIKE"/>
    <property type="match status" value="1"/>
</dbReference>
<reference evidence="4 6" key="1">
    <citation type="journal article" date="2017" name="Nature">
        <title>The sunflower genome provides insights into oil metabolism, flowering and Asterid evolution.</title>
        <authorList>
            <person name="Badouin H."/>
            <person name="Gouzy J."/>
            <person name="Grassa C.J."/>
            <person name="Murat F."/>
            <person name="Staton S.E."/>
            <person name="Cottret L."/>
            <person name="Lelandais-Briere C."/>
            <person name="Owens G.L."/>
            <person name="Carrere S."/>
            <person name="Mayjonade B."/>
            <person name="Legrand L."/>
            <person name="Gill N."/>
            <person name="Kane N.C."/>
            <person name="Bowers J.E."/>
            <person name="Hubner S."/>
            <person name="Bellec A."/>
            <person name="Berard A."/>
            <person name="Berges H."/>
            <person name="Blanchet N."/>
            <person name="Boniface M.C."/>
            <person name="Brunel D."/>
            <person name="Catrice O."/>
            <person name="Chaidir N."/>
            <person name="Claudel C."/>
            <person name="Donnadieu C."/>
            <person name="Faraut T."/>
            <person name="Fievet G."/>
            <person name="Helmstetter N."/>
            <person name="King M."/>
            <person name="Knapp S.J."/>
            <person name="Lai Z."/>
            <person name="Le Paslier M.C."/>
            <person name="Lippi Y."/>
            <person name="Lorenzon L."/>
            <person name="Mandel J.R."/>
            <person name="Marage G."/>
            <person name="Marchand G."/>
            <person name="Marquand E."/>
            <person name="Bret-Mestries E."/>
            <person name="Morien E."/>
            <person name="Nambeesan S."/>
            <person name="Nguyen T."/>
            <person name="Pegot-Espagnet P."/>
            <person name="Pouilly N."/>
            <person name="Raftis F."/>
            <person name="Sallet E."/>
            <person name="Schiex T."/>
            <person name="Thomas J."/>
            <person name="Vandecasteele C."/>
            <person name="Vares D."/>
            <person name="Vear F."/>
            <person name="Vautrin S."/>
            <person name="Crespi M."/>
            <person name="Mangin B."/>
            <person name="Burke J.M."/>
            <person name="Salse J."/>
            <person name="Munos S."/>
            <person name="Vincourt P."/>
            <person name="Rieseberg L.H."/>
            <person name="Langlade N.B."/>
        </authorList>
    </citation>
    <scope>NUCLEOTIDE SEQUENCE [LARGE SCALE GENOMIC DNA]</scope>
    <source>
        <strain evidence="6">cv. SF193</strain>
        <tissue evidence="4">Leaves</tissue>
    </source>
</reference>
<reference evidence="4" key="3">
    <citation type="submission" date="2020-06" db="EMBL/GenBank/DDBJ databases">
        <title>Helianthus annuus Genome sequencing and assembly Release 2.</title>
        <authorList>
            <person name="Gouzy J."/>
            <person name="Langlade N."/>
            <person name="Munos S."/>
        </authorList>
    </citation>
    <scope>NUCLEOTIDE SEQUENCE</scope>
    <source>
        <tissue evidence="4">Leaves</tissue>
    </source>
</reference>
<dbReference type="PROSITE" id="PS51375">
    <property type="entry name" value="PPR"/>
    <property type="match status" value="2"/>
</dbReference>
<dbReference type="Proteomes" id="UP000215914">
    <property type="component" value="Chromosome 15"/>
</dbReference>
<dbReference type="Pfam" id="PF13041">
    <property type="entry name" value="PPR_2"/>
    <property type="match status" value="1"/>
</dbReference>
<dbReference type="InterPro" id="IPR050667">
    <property type="entry name" value="PPR-containing_protein"/>
</dbReference>
<organism evidence="5 6">
    <name type="scientific">Helianthus annuus</name>
    <name type="common">Common sunflower</name>
    <dbReference type="NCBI Taxonomy" id="4232"/>
    <lineage>
        <taxon>Eukaryota</taxon>
        <taxon>Viridiplantae</taxon>
        <taxon>Streptophyta</taxon>
        <taxon>Embryophyta</taxon>
        <taxon>Tracheophyta</taxon>
        <taxon>Spermatophyta</taxon>
        <taxon>Magnoliopsida</taxon>
        <taxon>eudicotyledons</taxon>
        <taxon>Gunneridae</taxon>
        <taxon>Pentapetalae</taxon>
        <taxon>asterids</taxon>
        <taxon>campanulids</taxon>
        <taxon>Asterales</taxon>
        <taxon>Asteraceae</taxon>
        <taxon>Asteroideae</taxon>
        <taxon>Heliantheae alliance</taxon>
        <taxon>Heliantheae</taxon>
        <taxon>Helianthus</taxon>
    </lineage>
</organism>
<feature type="repeat" description="PPR" evidence="3">
    <location>
        <begin position="93"/>
        <end position="123"/>
    </location>
</feature>
<dbReference type="Gramene" id="mRNA:HanXRQr2_Chr14g0634241">
    <property type="protein sequence ID" value="CDS:HanXRQr2_Chr14g0634241.1"/>
    <property type="gene ID" value="HanXRQr2_Chr14g0634241"/>
</dbReference>
<dbReference type="EMBL" id="MNCJ02000329">
    <property type="protein sequence ID" value="KAF5768251.1"/>
    <property type="molecule type" value="Genomic_DNA"/>
</dbReference>
<name>A0A251SAM2_HELAN</name>
<sequence>MFHVGNTGLAMKLFDVMQSIKSLTPTVSTYMAMLAGLCNNSVFEKAFTLFRSLDDHVDIQFYNTLIHGAGKTHHLHISKILYGELVVRGLGPNTRTNNAMISAFCEAGHIDEAMDWYNKSENHNSVTYNILLQALIEKQRVNDIEDVVEEMEANGFELDDSTTKMLFVKRNSTLIRLLWPVIYLNRRRMMNCQR</sequence>
<comment type="similarity">
    <text evidence="1">Belongs to the PPR family. P subfamily.</text>
</comment>
<reference evidence="5" key="2">
    <citation type="submission" date="2017-02" db="EMBL/GenBank/DDBJ databases">
        <title>Sunflower complete genome.</title>
        <authorList>
            <person name="Langlade N."/>
            <person name="Munos S."/>
        </authorList>
    </citation>
    <scope>NUCLEOTIDE SEQUENCE [LARGE SCALE GENOMIC DNA]</scope>
    <source>
        <tissue evidence="5">Leaves</tissue>
    </source>
</reference>
<evidence type="ECO:0000313" key="5">
    <source>
        <dbReference type="EMBL" id="OTF95907.1"/>
    </source>
</evidence>
<dbReference type="NCBIfam" id="TIGR00756">
    <property type="entry name" value="PPR"/>
    <property type="match status" value="3"/>
</dbReference>
<evidence type="ECO:0000313" key="6">
    <source>
        <dbReference type="Proteomes" id="UP000215914"/>
    </source>
</evidence>
<keyword evidence="2" id="KW-0677">Repeat</keyword>
<dbReference type="InterPro" id="IPR002885">
    <property type="entry name" value="PPR_rpt"/>
</dbReference>
<dbReference type="InterPro" id="IPR011990">
    <property type="entry name" value="TPR-like_helical_dom_sf"/>
</dbReference>
<gene>
    <name evidence="5" type="ORF">HannXRQ_Chr15g0488271</name>
    <name evidence="4" type="ORF">HanXRQr2_Chr14g0634241</name>
</gene>
<evidence type="ECO:0000256" key="3">
    <source>
        <dbReference type="PROSITE-ProRule" id="PRU00708"/>
    </source>
</evidence>
<dbReference type="InParanoid" id="A0A251SAM2"/>
<dbReference type="Pfam" id="PF12854">
    <property type="entry name" value="PPR_1"/>
    <property type="match status" value="1"/>
</dbReference>
<dbReference type="Gene3D" id="1.25.40.10">
    <property type="entry name" value="Tetratricopeptide repeat domain"/>
    <property type="match status" value="1"/>
</dbReference>
<evidence type="ECO:0000256" key="1">
    <source>
        <dbReference type="ARBA" id="ARBA00007626"/>
    </source>
</evidence>
<dbReference type="AlphaFoldDB" id="A0A251SAM2"/>
<evidence type="ECO:0000313" key="4">
    <source>
        <dbReference type="EMBL" id="KAF5768251.1"/>
    </source>
</evidence>
<protein>
    <submittedName>
        <fullName evidence="5">Putative pentatricopeptide repeat protein</fullName>
    </submittedName>
    <submittedName>
        <fullName evidence="4">Tetratricopeptide-like helical domain superfamily</fullName>
    </submittedName>
</protein>
<dbReference type="Pfam" id="PF01535">
    <property type="entry name" value="PPR"/>
    <property type="match status" value="1"/>
</dbReference>